<dbReference type="InterPro" id="IPR023333">
    <property type="entry name" value="Proteasome_suB-type"/>
</dbReference>
<evidence type="ECO:0000256" key="3">
    <source>
        <dbReference type="ARBA" id="ARBA00022942"/>
    </source>
</evidence>
<dbReference type="SUPFAM" id="SSF56235">
    <property type="entry name" value="N-terminal nucleophile aminohydrolases (Ntn hydrolases)"/>
    <property type="match status" value="1"/>
</dbReference>
<gene>
    <name evidence="5" type="primary">PBF1_0</name>
    <name evidence="5" type="ORF">Zm00014a_027144</name>
</gene>
<comment type="subcellular location">
    <subcellularLocation>
        <location evidence="1">Nucleus</location>
    </subcellularLocation>
</comment>
<dbReference type="ExpressionAtlas" id="A0A3L6DX29">
    <property type="expression patterns" value="baseline and differential"/>
</dbReference>
<evidence type="ECO:0000256" key="1">
    <source>
        <dbReference type="ARBA" id="ARBA00004123"/>
    </source>
</evidence>
<evidence type="ECO:0000256" key="4">
    <source>
        <dbReference type="ARBA" id="ARBA00026071"/>
    </source>
</evidence>
<dbReference type="GO" id="GO:0005839">
    <property type="term" value="C:proteasome core complex"/>
    <property type="evidence" value="ECO:0007669"/>
    <property type="project" value="InterPro"/>
</dbReference>
<dbReference type="Proteomes" id="UP000251960">
    <property type="component" value="Chromosome 7"/>
</dbReference>
<dbReference type="Gene3D" id="3.60.20.10">
    <property type="entry name" value="Glutamine Phosphoribosylpyrophosphate, subunit 1, domain 1"/>
    <property type="match status" value="1"/>
</dbReference>
<sequence>MSSRATPCASVPTTPRLGSAADAAYLHSGSQPHTTQPAWAPPCGGRAATLALVGEGAAGSVSGGWRRRGHQLVRERLWRDGWDGDRERRQLRVIGAEEQQLDRNGVEEQLSTEAREGTADSAALLFSFSVFSSFSSSTITWEAASSTNAGEANSDSPGFTSPLFSDSGTATLLSCAWPLVLSSVFSTAGGSSFLSSPPSVFSAACALGLGLPNGLLGVVPKNKDSLFMCRADKCVLASSGFQGDIKALHKNLAARELLYQHQHNKRMSCPAMAQLLSNTLYYKRFFPYYAFNVLGKGCVFTYDAVGSYERTGYSAQGTGSTLIMPVLDNQLKSPSPLLLPARDAVTPLSESEAIDLVKDVFASATERDIYTGDKLEIVVINKVGTKREYIDLRKD</sequence>
<keyword evidence="2" id="KW-0963">Cytoplasm</keyword>
<dbReference type="GO" id="GO:0051603">
    <property type="term" value="P:proteolysis involved in protein catabolic process"/>
    <property type="evidence" value="ECO:0007669"/>
    <property type="project" value="InterPro"/>
</dbReference>
<dbReference type="PANTHER" id="PTHR32194:SF2">
    <property type="entry name" value="PROTEASOME SUBUNIT BETA TYPE-1"/>
    <property type="match status" value="1"/>
</dbReference>
<dbReference type="InterPro" id="IPR001353">
    <property type="entry name" value="Proteasome_sua/b"/>
</dbReference>
<accession>A0A3L6DX29</accession>
<dbReference type="Pfam" id="PF00227">
    <property type="entry name" value="Proteasome"/>
    <property type="match status" value="1"/>
</dbReference>
<comment type="caution">
    <text evidence="5">The sequence shown here is derived from an EMBL/GenBank/DDBJ whole genome shotgun (WGS) entry which is preliminary data.</text>
</comment>
<evidence type="ECO:0000256" key="2">
    <source>
        <dbReference type="ARBA" id="ARBA00022490"/>
    </source>
</evidence>
<dbReference type="AlphaFoldDB" id="A0A3L6DX29"/>
<evidence type="ECO:0000313" key="5">
    <source>
        <dbReference type="EMBL" id="PWZ12417.1"/>
    </source>
</evidence>
<dbReference type="InterPro" id="IPR029055">
    <property type="entry name" value="Ntn_hydrolases_N"/>
</dbReference>
<dbReference type="EMBL" id="NCVQ01000008">
    <property type="protein sequence ID" value="PWZ12417.1"/>
    <property type="molecule type" value="Genomic_DNA"/>
</dbReference>
<comment type="subunit">
    <text evidence="4">The 26S proteasome consists of a 20S proteasome core and two 19S regulatory subunits. The 20S proteasome core is composed of 28 subunits that are arranged in four stacked rings, resulting in a barrel-shaped structure. The two end rings are each formed by seven alpha subunits, and the two central rings are each formed by seven beta subunits. The catalytic chamber with the active sites is on the inside of the barrel.</text>
</comment>
<dbReference type="PANTHER" id="PTHR32194">
    <property type="entry name" value="METALLOPROTEASE TLDD"/>
    <property type="match status" value="1"/>
</dbReference>
<organism evidence="5">
    <name type="scientific">Zea mays</name>
    <name type="common">Maize</name>
    <dbReference type="NCBI Taxonomy" id="4577"/>
    <lineage>
        <taxon>Eukaryota</taxon>
        <taxon>Viridiplantae</taxon>
        <taxon>Streptophyta</taxon>
        <taxon>Embryophyta</taxon>
        <taxon>Tracheophyta</taxon>
        <taxon>Spermatophyta</taxon>
        <taxon>Magnoliopsida</taxon>
        <taxon>Liliopsida</taxon>
        <taxon>Poales</taxon>
        <taxon>Poaceae</taxon>
        <taxon>PACMAD clade</taxon>
        <taxon>Panicoideae</taxon>
        <taxon>Andropogonodae</taxon>
        <taxon>Andropogoneae</taxon>
        <taxon>Tripsacinae</taxon>
        <taxon>Zea</taxon>
    </lineage>
</organism>
<name>A0A3L6DX29_MAIZE</name>
<keyword evidence="3 5" id="KW-0647">Proteasome</keyword>
<reference evidence="5" key="1">
    <citation type="journal article" date="2018" name="Nat. Genet.">
        <title>Extensive intraspecific gene order and gene structural variations between Mo17 and other maize genomes.</title>
        <authorList>
            <person name="Sun S."/>
            <person name="Zhou Y."/>
            <person name="Chen J."/>
            <person name="Shi J."/>
            <person name="Zhao H."/>
            <person name="Zhao H."/>
            <person name="Song W."/>
            <person name="Zhang M."/>
            <person name="Cui Y."/>
            <person name="Dong X."/>
            <person name="Liu H."/>
            <person name="Ma X."/>
            <person name="Jiao Y."/>
            <person name="Wang B."/>
            <person name="Wei X."/>
            <person name="Stein J.C."/>
            <person name="Glaubitz J.C."/>
            <person name="Lu F."/>
            <person name="Yu G."/>
            <person name="Liang C."/>
            <person name="Fengler K."/>
            <person name="Li B."/>
            <person name="Rafalski A."/>
            <person name="Schnable P.S."/>
            <person name="Ware D.H."/>
            <person name="Buckler E.S."/>
            <person name="Lai J."/>
        </authorList>
    </citation>
    <scope>NUCLEOTIDE SEQUENCE [LARGE SCALE GENOMIC DNA]</scope>
    <source>
        <tissue evidence="5">Seedling</tissue>
    </source>
</reference>
<proteinExistence type="predicted"/>
<protein>
    <submittedName>
        <fullName evidence="5">Proteasome subunit beta type-1</fullName>
    </submittedName>
</protein>
<dbReference type="GO" id="GO:0005634">
    <property type="term" value="C:nucleus"/>
    <property type="evidence" value="ECO:0007669"/>
    <property type="project" value="UniProtKB-SubCell"/>
</dbReference>